<keyword evidence="9 13" id="KW-1133">Transmembrane helix</keyword>
<dbReference type="RefSeq" id="WP_207298972.1">
    <property type="nucleotide sequence ID" value="NZ_CP071444.1"/>
</dbReference>
<dbReference type="EMBL" id="CP071444">
    <property type="protein sequence ID" value="QSX07630.1"/>
    <property type="molecule type" value="Genomic_DNA"/>
</dbReference>
<feature type="transmembrane region" description="Helical" evidence="13">
    <location>
        <begin position="364"/>
        <end position="384"/>
    </location>
</feature>
<evidence type="ECO:0000256" key="5">
    <source>
        <dbReference type="ARBA" id="ARBA00022448"/>
    </source>
</evidence>
<dbReference type="GO" id="GO:0042910">
    <property type="term" value="F:xenobiotic transmembrane transporter activity"/>
    <property type="evidence" value="ECO:0007669"/>
    <property type="project" value="InterPro"/>
</dbReference>
<dbReference type="InterPro" id="IPR002528">
    <property type="entry name" value="MATE_fam"/>
</dbReference>
<evidence type="ECO:0000256" key="2">
    <source>
        <dbReference type="ARBA" id="ARBA00004651"/>
    </source>
</evidence>
<keyword evidence="10" id="KW-0406">Ion transport</keyword>
<dbReference type="InterPro" id="IPR048279">
    <property type="entry name" value="MdtK-like"/>
</dbReference>
<evidence type="ECO:0000313" key="15">
    <source>
        <dbReference type="Proteomes" id="UP000663499"/>
    </source>
</evidence>
<feature type="transmembrane region" description="Helical" evidence="13">
    <location>
        <begin position="396"/>
        <end position="419"/>
    </location>
</feature>
<evidence type="ECO:0000256" key="9">
    <source>
        <dbReference type="ARBA" id="ARBA00022989"/>
    </source>
</evidence>
<dbReference type="NCBIfam" id="TIGR00797">
    <property type="entry name" value="matE"/>
    <property type="match status" value="1"/>
</dbReference>
<dbReference type="Pfam" id="PF01554">
    <property type="entry name" value="MatE"/>
    <property type="match status" value="2"/>
</dbReference>
<evidence type="ECO:0000256" key="13">
    <source>
        <dbReference type="SAM" id="Phobius"/>
    </source>
</evidence>
<evidence type="ECO:0000313" key="14">
    <source>
        <dbReference type="EMBL" id="QSX07630.1"/>
    </source>
</evidence>
<reference evidence="14" key="1">
    <citation type="submission" date="2021-03" db="EMBL/GenBank/DDBJ databases">
        <title>Alkalibacter marinus sp. nov., isolated from tidal flat sediment.</title>
        <authorList>
            <person name="Namirimu T."/>
            <person name="Yang J.-A."/>
            <person name="Yang S.-H."/>
            <person name="Kim Y.-J."/>
            <person name="Kwon K.K."/>
        </authorList>
    </citation>
    <scope>NUCLEOTIDE SEQUENCE</scope>
    <source>
        <strain evidence="14">ES005</strain>
    </source>
</reference>
<feature type="transmembrane region" description="Helical" evidence="13">
    <location>
        <begin position="291"/>
        <end position="314"/>
    </location>
</feature>
<evidence type="ECO:0000256" key="10">
    <source>
        <dbReference type="ARBA" id="ARBA00023065"/>
    </source>
</evidence>
<evidence type="ECO:0000256" key="8">
    <source>
        <dbReference type="ARBA" id="ARBA00022692"/>
    </source>
</evidence>
<sequence length="455" mass="49696">MTKFQALLLDIKDKQFYKAMLAIALPVMLQSFISSFINMVDTVMVGRLGEVEIAAVGIANQYFFFFMMFLVGLCGGVSVFIAQYWGKKDIESIRKVLGLGVVSIAIVTALFLVVGYANPTWVISLFSNDATVLRSGSSYLVVIMIGYLFTGITFLYSFSLRSIGQAKKPLMVNIVALFCNVFLNYTLIFGKFGAPALGVVGAAWATLISRVLEMVILLLVVYAKDGPLRASFKELFHFDLAYAKRAYQTILPVIMNDIFWGLASLVYIAVYGRLGTQAVAAIQIVNTVNNLFMVVAFGLSSAAAVLIGNAIGAGEEDRVHAFTRKFMISAVEVSLVMGAILALTSPLILNFFEVSQTVRTSAQAILYMTSIIFFIRVMGIMLVVGILRGGGDAARALLIEGFTMWCVGVPMILLGAFVLKLPVHFVYALAISEEIVKVILSLARLRSGKWIKNLT</sequence>
<dbReference type="PANTHER" id="PTHR43298:SF2">
    <property type="entry name" value="FMN_FAD EXPORTER YEEO-RELATED"/>
    <property type="match status" value="1"/>
</dbReference>
<name>A0A975AHM2_9FIRM</name>
<keyword evidence="11 13" id="KW-0472">Membrane</keyword>
<keyword evidence="7" id="KW-1003">Cell membrane</keyword>
<feature type="transmembrane region" description="Helical" evidence="13">
    <location>
        <begin position="425"/>
        <end position="445"/>
    </location>
</feature>
<dbReference type="GO" id="GO:0015297">
    <property type="term" value="F:antiporter activity"/>
    <property type="evidence" value="ECO:0007669"/>
    <property type="project" value="UniProtKB-KW"/>
</dbReference>
<dbReference type="PANTHER" id="PTHR43298">
    <property type="entry name" value="MULTIDRUG RESISTANCE PROTEIN NORM-RELATED"/>
    <property type="match status" value="1"/>
</dbReference>
<evidence type="ECO:0000256" key="4">
    <source>
        <dbReference type="ARBA" id="ARBA00020268"/>
    </source>
</evidence>
<evidence type="ECO:0000256" key="3">
    <source>
        <dbReference type="ARBA" id="ARBA00010199"/>
    </source>
</evidence>
<evidence type="ECO:0000256" key="12">
    <source>
        <dbReference type="ARBA" id="ARBA00031636"/>
    </source>
</evidence>
<comment type="similarity">
    <text evidence="3">Belongs to the multi antimicrobial extrusion (MATE) (TC 2.A.66.1) family.</text>
</comment>
<feature type="transmembrane region" description="Helical" evidence="13">
    <location>
        <begin position="96"/>
        <end position="117"/>
    </location>
</feature>
<dbReference type="AlphaFoldDB" id="A0A975AHM2"/>
<organism evidence="14 15">
    <name type="scientific">Alkalibacter rhizosphaerae</name>
    <dbReference type="NCBI Taxonomy" id="2815577"/>
    <lineage>
        <taxon>Bacteria</taxon>
        <taxon>Bacillati</taxon>
        <taxon>Bacillota</taxon>
        <taxon>Clostridia</taxon>
        <taxon>Eubacteriales</taxon>
        <taxon>Eubacteriaceae</taxon>
        <taxon>Alkalibacter</taxon>
    </lineage>
</organism>
<evidence type="ECO:0000256" key="6">
    <source>
        <dbReference type="ARBA" id="ARBA00022449"/>
    </source>
</evidence>
<keyword evidence="8 13" id="KW-0812">Transmembrane</keyword>
<comment type="function">
    <text evidence="1">Multidrug efflux pump.</text>
</comment>
<keyword evidence="15" id="KW-1185">Reference proteome</keyword>
<accession>A0A975AHM2</accession>
<dbReference type="GO" id="GO:0006811">
    <property type="term" value="P:monoatomic ion transport"/>
    <property type="evidence" value="ECO:0007669"/>
    <property type="project" value="UniProtKB-KW"/>
</dbReference>
<feature type="transmembrane region" description="Helical" evidence="13">
    <location>
        <begin position="326"/>
        <end position="352"/>
    </location>
</feature>
<dbReference type="InterPro" id="IPR050222">
    <property type="entry name" value="MATE_MdtK"/>
</dbReference>
<keyword evidence="5" id="KW-0813">Transport</keyword>
<dbReference type="Proteomes" id="UP000663499">
    <property type="component" value="Chromosome"/>
</dbReference>
<keyword evidence="6" id="KW-0050">Antiport</keyword>
<feature type="transmembrane region" description="Helical" evidence="13">
    <location>
        <begin position="202"/>
        <end position="223"/>
    </location>
</feature>
<feature type="transmembrane region" description="Helical" evidence="13">
    <location>
        <begin position="250"/>
        <end position="271"/>
    </location>
</feature>
<evidence type="ECO:0000256" key="7">
    <source>
        <dbReference type="ARBA" id="ARBA00022475"/>
    </source>
</evidence>
<comment type="subcellular location">
    <subcellularLocation>
        <location evidence="2">Cell membrane</location>
        <topology evidence="2">Multi-pass membrane protein</topology>
    </subcellularLocation>
</comment>
<feature type="transmembrane region" description="Helical" evidence="13">
    <location>
        <begin position="21"/>
        <end position="40"/>
    </location>
</feature>
<dbReference type="KEGG" id="alka:J0B03_07240"/>
<dbReference type="PIRSF" id="PIRSF006603">
    <property type="entry name" value="DinF"/>
    <property type="match status" value="1"/>
</dbReference>
<evidence type="ECO:0000256" key="11">
    <source>
        <dbReference type="ARBA" id="ARBA00023136"/>
    </source>
</evidence>
<evidence type="ECO:0000256" key="1">
    <source>
        <dbReference type="ARBA" id="ARBA00003408"/>
    </source>
</evidence>
<feature type="transmembrane region" description="Helical" evidence="13">
    <location>
        <begin position="137"/>
        <end position="158"/>
    </location>
</feature>
<feature type="transmembrane region" description="Helical" evidence="13">
    <location>
        <begin position="60"/>
        <end position="84"/>
    </location>
</feature>
<gene>
    <name evidence="14" type="ORF">J0B03_07240</name>
</gene>
<protein>
    <recommendedName>
        <fullName evidence="4">Probable multidrug resistance protein NorM</fullName>
    </recommendedName>
    <alternativeName>
        <fullName evidence="12">Multidrug-efflux transporter</fullName>
    </alternativeName>
</protein>
<proteinExistence type="inferred from homology"/>
<dbReference type="GO" id="GO:0005886">
    <property type="term" value="C:plasma membrane"/>
    <property type="evidence" value="ECO:0007669"/>
    <property type="project" value="UniProtKB-SubCell"/>
</dbReference>
<dbReference type="CDD" id="cd13134">
    <property type="entry name" value="MATE_like_8"/>
    <property type="match status" value="1"/>
</dbReference>
<feature type="transmembrane region" description="Helical" evidence="13">
    <location>
        <begin position="170"/>
        <end position="190"/>
    </location>
</feature>